<dbReference type="PROSITE" id="PS00086">
    <property type="entry name" value="CYTOCHROME_P450"/>
    <property type="match status" value="1"/>
</dbReference>
<comment type="similarity">
    <text evidence="1 2">Belongs to the cytochrome P450 family.</text>
</comment>
<evidence type="ECO:0000256" key="2">
    <source>
        <dbReference type="RuleBase" id="RU000461"/>
    </source>
</evidence>
<evidence type="ECO:0000256" key="1">
    <source>
        <dbReference type="ARBA" id="ARBA00010617"/>
    </source>
</evidence>
<dbReference type="GO" id="GO:0020037">
    <property type="term" value="F:heme binding"/>
    <property type="evidence" value="ECO:0007669"/>
    <property type="project" value="InterPro"/>
</dbReference>
<keyword evidence="2" id="KW-0408">Iron</keyword>
<dbReference type="Gene3D" id="1.10.630.10">
    <property type="entry name" value="Cytochrome P450"/>
    <property type="match status" value="1"/>
</dbReference>
<comment type="caution">
    <text evidence="4">The sequence shown here is derived from an EMBL/GenBank/DDBJ whole genome shotgun (WGS) entry which is preliminary data.</text>
</comment>
<dbReference type="Pfam" id="PF00067">
    <property type="entry name" value="p450"/>
    <property type="match status" value="1"/>
</dbReference>
<keyword evidence="2" id="KW-0560">Oxidoreductase</keyword>
<dbReference type="InterPro" id="IPR017972">
    <property type="entry name" value="Cyt_P450_CS"/>
</dbReference>
<dbReference type="PRINTS" id="PR00385">
    <property type="entry name" value="P450"/>
</dbReference>
<name>A0A919U1J9_9CELL</name>
<feature type="region of interest" description="Disordered" evidence="3">
    <location>
        <begin position="1"/>
        <end position="31"/>
    </location>
</feature>
<keyword evidence="2" id="KW-0349">Heme</keyword>
<keyword evidence="2" id="KW-0479">Metal-binding</keyword>
<evidence type="ECO:0000256" key="3">
    <source>
        <dbReference type="SAM" id="MobiDB-lite"/>
    </source>
</evidence>
<protein>
    <recommendedName>
        <fullName evidence="6">Cytochrome P450</fullName>
    </recommendedName>
</protein>
<dbReference type="PANTHER" id="PTHR46696:SF1">
    <property type="entry name" value="CYTOCHROME P450 YJIB-RELATED"/>
    <property type="match status" value="1"/>
</dbReference>
<dbReference type="GO" id="GO:0004497">
    <property type="term" value="F:monooxygenase activity"/>
    <property type="evidence" value="ECO:0007669"/>
    <property type="project" value="UniProtKB-KW"/>
</dbReference>
<dbReference type="EMBL" id="BONK01000003">
    <property type="protein sequence ID" value="GIG20229.1"/>
    <property type="molecule type" value="Genomic_DNA"/>
</dbReference>
<dbReference type="CDD" id="cd00302">
    <property type="entry name" value="cytochrome_P450"/>
    <property type="match status" value="1"/>
</dbReference>
<dbReference type="AlphaFoldDB" id="A0A919U1J9"/>
<dbReference type="GO" id="GO:0016705">
    <property type="term" value="F:oxidoreductase activity, acting on paired donors, with incorporation or reduction of molecular oxygen"/>
    <property type="evidence" value="ECO:0007669"/>
    <property type="project" value="InterPro"/>
</dbReference>
<proteinExistence type="inferred from homology"/>
<keyword evidence="5" id="KW-1185">Reference proteome</keyword>
<reference evidence="4" key="1">
    <citation type="submission" date="2021-01" db="EMBL/GenBank/DDBJ databases">
        <title>Whole genome shotgun sequence of Cellulomonas chitinilytica NBRC 110799.</title>
        <authorList>
            <person name="Komaki H."/>
            <person name="Tamura T."/>
        </authorList>
    </citation>
    <scope>NUCLEOTIDE SEQUENCE</scope>
    <source>
        <strain evidence="4">NBRC 110799</strain>
    </source>
</reference>
<accession>A0A919U1J9</accession>
<gene>
    <name evidence="4" type="ORF">Cch01nite_09530</name>
</gene>
<keyword evidence="2" id="KW-0503">Monooxygenase</keyword>
<sequence length="412" mass="45267">MEGIASVGHVGHDGTEGCPVRKLTSPDDPALPARALEHVSTGPEPRWVVRSFELARQVLRSAESTHQAGFGAEQVERAGPRIRPGILYLEGAAHHTQRRATARFFAPKVIEGYREMMQALSDDLVAQVRPDRWVDLSDLSLQMAVRVTGNVVGLTSSSTVRMGRRLSTFFEGDPTEKVHDAGSLVRTLRRHTVLLRFFLLDVKPAIGARRRTRREDVISQLLDAGFNDLDILTECVTYAAAGMATTREFISVAVWHLLDDPALLARYRGASRDERLSILDETLRLEPVVGHLFRRTIAPLTLDGPDGPVGLPVGTLVDIDLRAANADQHVAGADPVSLCPHRDLARGVPPTVLSFGDGHHKCPGGPLALMETEVFVSTLLREDVVADGPPRVRWNLVSQGYDLDRFRVRRPA</sequence>
<dbReference type="InterPro" id="IPR036396">
    <property type="entry name" value="Cyt_P450_sf"/>
</dbReference>
<dbReference type="RefSeq" id="WP_203749334.1">
    <property type="nucleotide sequence ID" value="NZ_BONK01000003.1"/>
</dbReference>
<evidence type="ECO:0008006" key="6">
    <source>
        <dbReference type="Google" id="ProtNLM"/>
    </source>
</evidence>
<dbReference type="SUPFAM" id="SSF48264">
    <property type="entry name" value="Cytochrome P450"/>
    <property type="match status" value="1"/>
</dbReference>
<dbReference type="GO" id="GO:0005506">
    <property type="term" value="F:iron ion binding"/>
    <property type="evidence" value="ECO:0007669"/>
    <property type="project" value="InterPro"/>
</dbReference>
<dbReference type="Proteomes" id="UP000632740">
    <property type="component" value="Unassembled WGS sequence"/>
</dbReference>
<organism evidence="4 5">
    <name type="scientific">Cellulomonas chitinilytica</name>
    <dbReference type="NCBI Taxonomy" id="398759"/>
    <lineage>
        <taxon>Bacteria</taxon>
        <taxon>Bacillati</taxon>
        <taxon>Actinomycetota</taxon>
        <taxon>Actinomycetes</taxon>
        <taxon>Micrococcales</taxon>
        <taxon>Cellulomonadaceae</taxon>
        <taxon>Cellulomonas</taxon>
    </lineage>
</organism>
<evidence type="ECO:0000313" key="4">
    <source>
        <dbReference type="EMBL" id="GIG20229.1"/>
    </source>
</evidence>
<evidence type="ECO:0000313" key="5">
    <source>
        <dbReference type="Proteomes" id="UP000632740"/>
    </source>
</evidence>
<dbReference type="PANTHER" id="PTHR46696">
    <property type="entry name" value="P450, PUTATIVE (EUROFUNG)-RELATED"/>
    <property type="match status" value="1"/>
</dbReference>
<dbReference type="InterPro" id="IPR001128">
    <property type="entry name" value="Cyt_P450"/>
</dbReference>